<organism evidence="2">
    <name type="scientific">Lygus hesperus</name>
    <name type="common">Western plant bug</name>
    <dbReference type="NCBI Taxonomy" id="30085"/>
    <lineage>
        <taxon>Eukaryota</taxon>
        <taxon>Metazoa</taxon>
        <taxon>Ecdysozoa</taxon>
        <taxon>Arthropoda</taxon>
        <taxon>Hexapoda</taxon>
        <taxon>Insecta</taxon>
        <taxon>Pterygota</taxon>
        <taxon>Neoptera</taxon>
        <taxon>Paraneoptera</taxon>
        <taxon>Hemiptera</taxon>
        <taxon>Heteroptera</taxon>
        <taxon>Panheteroptera</taxon>
        <taxon>Cimicomorpha</taxon>
        <taxon>Miridae</taxon>
        <taxon>Mirini</taxon>
        <taxon>Lygus</taxon>
    </lineage>
</organism>
<protein>
    <submittedName>
        <fullName evidence="2">Cation efflux system protein CusC</fullName>
    </submittedName>
</protein>
<dbReference type="EMBL" id="GBHO01014103">
    <property type="protein sequence ID" value="JAG29501.1"/>
    <property type="molecule type" value="Transcribed_RNA"/>
</dbReference>
<proteinExistence type="predicted"/>
<reference evidence="2" key="2">
    <citation type="submission" date="2014-07" db="EMBL/GenBank/DDBJ databases">
        <authorList>
            <person name="Hull J."/>
        </authorList>
    </citation>
    <scope>NUCLEOTIDE SEQUENCE</scope>
</reference>
<reference evidence="2" key="1">
    <citation type="journal article" date="2014" name="PLoS ONE">
        <title>Transcriptome-Based Identification of ABC Transporters in the Western Tarnished Plant Bug Lygus hesperus.</title>
        <authorList>
            <person name="Hull J.J."/>
            <person name="Chaney K."/>
            <person name="Geib S.M."/>
            <person name="Fabrick J.A."/>
            <person name="Brent C.S."/>
            <person name="Walsh D."/>
            <person name="Lavine L.C."/>
        </authorList>
    </citation>
    <scope>NUCLEOTIDE SEQUENCE</scope>
</reference>
<dbReference type="AlphaFoldDB" id="A0A0A9YD10"/>
<evidence type="ECO:0000256" key="1">
    <source>
        <dbReference type="SAM" id="MobiDB-lite"/>
    </source>
</evidence>
<name>A0A0A9YD10_LYGHE</name>
<dbReference type="EMBL" id="GBRD01002438">
    <property type="protein sequence ID" value="JAG63383.1"/>
    <property type="molecule type" value="Transcribed_RNA"/>
</dbReference>
<evidence type="ECO:0000313" key="3">
    <source>
        <dbReference type="EMBL" id="JAG63383.1"/>
    </source>
</evidence>
<accession>A0A0A9YD10</accession>
<evidence type="ECO:0000313" key="2">
    <source>
        <dbReference type="EMBL" id="JAG29501.1"/>
    </source>
</evidence>
<sequence length="147" mass="17285">MSAKTTQVKDKGKRTKKLDDEKEKELMDYLKKHFFLDKFKESVKEMIDMDPNLPKDPVKYIKNNIDYTYKEAREVERDLKMTKKAIAKFEEENAILKYQLELYEPSGEGSGSWSTTSRGEDERPRTDKKDSYGKGEQTDKTKTPKKK</sequence>
<gene>
    <name evidence="2" type="primary">cusC</name>
    <name evidence="2" type="ORF">CM83_6825</name>
</gene>
<feature type="region of interest" description="Disordered" evidence="1">
    <location>
        <begin position="105"/>
        <end position="147"/>
    </location>
</feature>
<feature type="compositionally biased region" description="Basic and acidic residues" evidence="1">
    <location>
        <begin position="118"/>
        <end position="147"/>
    </location>
</feature>
<reference evidence="3" key="3">
    <citation type="submission" date="2014-09" db="EMBL/GenBank/DDBJ databases">
        <authorList>
            <person name="Magalhaes I.L.F."/>
            <person name="Oliveira U."/>
            <person name="Santos F.R."/>
            <person name="Vidigal T.H.D.A."/>
            <person name="Brescovit A.D."/>
            <person name="Santos A.J."/>
        </authorList>
    </citation>
    <scope>NUCLEOTIDE SEQUENCE</scope>
</reference>